<dbReference type="SMART" id="SM00487">
    <property type="entry name" value="DEXDc"/>
    <property type="match status" value="1"/>
</dbReference>
<dbReference type="SMART" id="SM00093">
    <property type="entry name" value="SERPIN"/>
    <property type="match status" value="1"/>
</dbReference>
<feature type="domain" description="Helicase ATP-binding" evidence="18">
    <location>
        <begin position="618"/>
        <end position="895"/>
    </location>
</feature>
<feature type="compositionally biased region" description="Polar residues" evidence="16">
    <location>
        <begin position="466"/>
        <end position="477"/>
    </location>
</feature>
<keyword evidence="6 15" id="KW-0067">ATP-binding</keyword>
<evidence type="ECO:0000259" key="18">
    <source>
        <dbReference type="PROSITE" id="PS51192"/>
    </source>
</evidence>
<dbReference type="InterPro" id="IPR042178">
    <property type="entry name" value="Serpin_sf_1"/>
</dbReference>
<feature type="compositionally biased region" description="Basic residues" evidence="16">
    <location>
        <begin position="513"/>
        <end position="525"/>
    </location>
</feature>
<dbReference type="EMBL" id="VOFY01000020">
    <property type="protein sequence ID" value="KAA8582215.1"/>
    <property type="molecule type" value="Genomic_DNA"/>
</dbReference>
<dbReference type="InterPro" id="IPR042185">
    <property type="entry name" value="Serpin_sf_2"/>
</dbReference>
<feature type="short sequence motif" description="Q motif" evidence="13">
    <location>
        <begin position="586"/>
        <end position="614"/>
    </location>
</feature>
<dbReference type="InterPro" id="IPR036186">
    <property type="entry name" value="Serpin_sf"/>
</dbReference>
<dbReference type="Proteomes" id="UP000327493">
    <property type="component" value="Chromosome 20"/>
</dbReference>
<feature type="region of interest" description="Disordered" evidence="16">
    <location>
        <begin position="1200"/>
        <end position="1223"/>
    </location>
</feature>
<dbReference type="Gene3D" id="3.40.50.300">
    <property type="entry name" value="P-loop containing nucleotide triphosphate hydrolases"/>
    <property type="match status" value="2"/>
</dbReference>
<dbReference type="GO" id="GO:0005524">
    <property type="term" value="F:ATP binding"/>
    <property type="evidence" value="ECO:0007669"/>
    <property type="project" value="UniProtKB-UniRule"/>
</dbReference>
<dbReference type="SMART" id="SM00490">
    <property type="entry name" value="HELICc"/>
    <property type="match status" value="1"/>
</dbReference>
<sequence length="1318" mass="148748">MAVHKMKMGFMFIVTYMCFLAPAHQAHLPSATISDLSFKIMDFAMNLYRNISSYHDKNIFFSPLSISTSFAALLMATDGVTHEEILKGLNLEALERADQPELIPTLFQLLHEGIVQNGSLKLDQGMALFMRPQFAVKEIFKGKIKTFFNGEIKSVDFADTKGSISFINEYIKHKTEDKVTEMISTLDAMTQLMLINTIFFQGAWQMPFNPNLTENAPFYIDNYNIVQVPMIKLEVNMPKFKMEESYALHNILPDMGMASIFSNHANLTKLSKEEGLKVSEVLHKAVIEVDETGTTAAAATTTGIIAYSLPRTFTFEGAKSTYCRNSFYNCSKMKTKKMMPRNKRLSSGLLKPAKRSIHVKGKWEAVELDPILFSEEGLEGLVCFEELKDYRLIDSEKAAANAPKELKREKKKKKKTKKRKASEGEEPGEKVDIEIKEGEQTAEPAKKKAKKKNKKKKVTAKESDQPDNTYAEVTQNDVVAGEEAGGNKTSKEDAEDASKDTAIILESDAQSKPTKKSNINKKKKPQIKDEIPETQPNQESLSELQALEKEKFTLDKLPKAPQNKKLMKNWTNAAHSGCYDKNADVSAWKDLFVPSPVLKALSSLGFSSPSPIQALALPPAIRDRMDVLGAAETGSGKTLAFGIPMIHAILEWKNSSEKPVDDNTEVESLYLPAVDESTREEDKEDTMEAEGEEGESITEQDQGDTDEHDSDDEHDDIEEKNEDERLGCVHVTANAEFDFDPTAEEAPAGGRSQPLLGLVLTPTRELAVQVKHHIDAVAKFTDIKTAILVGGMAQQKQRRMLNRRPEIVIATPGRLWDLIQERHPHLLNLRQLRCLVIDEADRMVERGHFAELESLLEMLNTVHFNPKRQTFVFSATLTMDHSLPTRLLQKKKKNLDQRNKLEVLMEKVGIKSKPKIIDLTRKEATVETLTETRIHCQKEEKDFYLYYFLLQFPGRTMVFANSIDCIKRLNSLLVILDCTPLPLHANMHQKQRLKNLERFAERDSCVLLTTDVAARGLDIPNVEHVIHYQVPRTSETYVHRSGRTARAAKEGLSLLLIGPDDMMNFKKIYKALGKDEELPMFPIEIKCMEAIKERVTLARKIEKIEFHNGREKQHNSWFRQAAEALEVDLDDDLLIGRAGDEEGDREQQKMVKGMKKHLKHLISQPVFKNLIKTRYPTQMGKLSLPHLPLAGRESALTKVSIQEKKKKTKKGVSPQQKKPKKEQQQQLFYLSWQTPTPSVFSLSSLCLPCPGCTPEIILLLSLPLLHFLLQSPQTLQQLPVADGQGLVAPNDGHNQRFRPIIKVSCKKLCILVNFTAGV</sequence>
<keyword evidence="8" id="KW-0539">Nucleus</keyword>
<evidence type="ECO:0000256" key="9">
    <source>
        <dbReference type="ARBA" id="ARBA00038457"/>
    </source>
</evidence>
<dbReference type="Gene3D" id="2.30.39.10">
    <property type="entry name" value="Alpha-1-antitrypsin, domain 1"/>
    <property type="match status" value="1"/>
</dbReference>
<comment type="similarity">
    <text evidence="9">Belongs to the DEAD box helicase family. DDX24/MAK5 subfamily.</text>
</comment>
<keyword evidence="17" id="KW-0732">Signal</keyword>
<dbReference type="SUPFAM" id="SSF56574">
    <property type="entry name" value="Serpins"/>
    <property type="match status" value="1"/>
</dbReference>
<dbReference type="SUPFAM" id="SSF52540">
    <property type="entry name" value="P-loop containing nucleoside triphosphate hydrolases"/>
    <property type="match status" value="2"/>
</dbReference>
<evidence type="ECO:0000256" key="2">
    <source>
        <dbReference type="ARBA" id="ARBA00022553"/>
    </source>
</evidence>
<evidence type="ECO:0000256" key="6">
    <source>
        <dbReference type="ARBA" id="ARBA00022840"/>
    </source>
</evidence>
<dbReference type="CDD" id="cd17946">
    <property type="entry name" value="DEADc_DDX24"/>
    <property type="match status" value="1"/>
</dbReference>
<comment type="function">
    <text evidence="15">RNA helicase.</text>
</comment>
<feature type="region of interest" description="Disordered" evidence="16">
    <location>
        <begin position="658"/>
        <end position="726"/>
    </location>
</feature>
<dbReference type="InterPro" id="IPR014014">
    <property type="entry name" value="RNA_helicase_DEAD_Q_motif"/>
</dbReference>
<keyword evidence="4 15" id="KW-0378">Hydrolase</keyword>
<evidence type="ECO:0000256" key="16">
    <source>
        <dbReference type="SAM" id="MobiDB-lite"/>
    </source>
</evidence>
<dbReference type="EC" id="3.6.4.13" evidence="15"/>
<evidence type="ECO:0000256" key="3">
    <source>
        <dbReference type="ARBA" id="ARBA00022741"/>
    </source>
</evidence>
<dbReference type="InterPro" id="IPR027417">
    <property type="entry name" value="P-loop_NTPase"/>
</dbReference>
<evidence type="ECO:0000259" key="20">
    <source>
        <dbReference type="PROSITE" id="PS51195"/>
    </source>
</evidence>
<dbReference type="Pfam" id="PF00271">
    <property type="entry name" value="Helicase_C"/>
    <property type="match status" value="1"/>
</dbReference>
<evidence type="ECO:0000313" key="22">
    <source>
        <dbReference type="Proteomes" id="UP000327493"/>
    </source>
</evidence>
<comment type="subcellular location">
    <subcellularLocation>
        <location evidence="1">Nucleus</location>
    </subcellularLocation>
</comment>
<evidence type="ECO:0000256" key="4">
    <source>
        <dbReference type="ARBA" id="ARBA00022801"/>
    </source>
</evidence>
<feature type="compositionally biased region" description="Basic and acidic residues" evidence="16">
    <location>
        <begin position="489"/>
        <end position="499"/>
    </location>
</feature>
<protein>
    <recommendedName>
        <fullName evidence="15">ATP-dependent RNA helicase</fullName>
        <ecNumber evidence="15">3.6.4.13</ecNumber>
    </recommendedName>
</protein>
<name>A0A5J5CN91_9PERO</name>
<feature type="compositionally biased region" description="Basic and acidic residues" evidence="16">
    <location>
        <begin position="421"/>
        <end position="439"/>
    </location>
</feature>
<evidence type="ECO:0000256" key="1">
    <source>
        <dbReference type="ARBA" id="ARBA00004123"/>
    </source>
</evidence>
<evidence type="ECO:0000256" key="14">
    <source>
        <dbReference type="RuleBase" id="RU000411"/>
    </source>
</evidence>
<dbReference type="InterPro" id="IPR001650">
    <property type="entry name" value="Helicase_C-like"/>
</dbReference>
<comment type="subunit">
    <text evidence="12">Interacts with FADD. Interacts with RIPK1; this interaction disrupts RLR signaling activation of IFN-dependent transcription factor IRF7. Interacts with NIP7. Interacts with EP300; this interaction prevents TP53 acetylation mediated by EP300.</text>
</comment>
<organism evidence="21 22">
    <name type="scientific">Etheostoma spectabile</name>
    <name type="common">orangethroat darter</name>
    <dbReference type="NCBI Taxonomy" id="54343"/>
    <lineage>
        <taxon>Eukaryota</taxon>
        <taxon>Metazoa</taxon>
        <taxon>Chordata</taxon>
        <taxon>Craniata</taxon>
        <taxon>Vertebrata</taxon>
        <taxon>Euteleostomi</taxon>
        <taxon>Actinopterygii</taxon>
        <taxon>Neopterygii</taxon>
        <taxon>Teleostei</taxon>
        <taxon>Neoteleostei</taxon>
        <taxon>Acanthomorphata</taxon>
        <taxon>Eupercaria</taxon>
        <taxon>Perciformes</taxon>
        <taxon>Percoidei</taxon>
        <taxon>Percidae</taxon>
        <taxon>Etheostomatinae</taxon>
        <taxon>Etheostoma</taxon>
    </lineage>
</organism>
<keyword evidence="7 15" id="KW-0694">RNA-binding</keyword>
<accession>A0A5J5CN91</accession>
<dbReference type="Pfam" id="PF00079">
    <property type="entry name" value="Serpin"/>
    <property type="match status" value="2"/>
</dbReference>
<keyword evidence="3 15" id="KW-0547">Nucleotide-binding</keyword>
<feature type="region of interest" description="Disordered" evidence="16">
    <location>
        <begin position="401"/>
        <end position="540"/>
    </location>
</feature>
<dbReference type="InterPro" id="IPR000629">
    <property type="entry name" value="RNA-helicase_DEAD-box_CS"/>
</dbReference>
<evidence type="ECO:0000256" key="11">
    <source>
        <dbReference type="ARBA" id="ARBA00054398"/>
    </source>
</evidence>
<gene>
    <name evidence="21" type="ORF">FQN60_008955</name>
</gene>
<comment type="catalytic activity">
    <reaction evidence="10 15">
        <text>ATP + H2O = ADP + phosphate + H(+)</text>
        <dbReference type="Rhea" id="RHEA:13065"/>
        <dbReference type="ChEBI" id="CHEBI:15377"/>
        <dbReference type="ChEBI" id="CHEBI:15378"/>
        <dbReference type="ChEBI" id="CHEBI:30616"/>
        <dbReference type="ChEBI" id="CHEBI:43474"/>
        <dbReference type="ChEBI" id="CHEBI:456216"/>
        <dbReference type="EC" id="3.6.4.13"/>
    </reaction>
</comment>
<evidence type="ECO:0000313" key="21">
    <source>
        <dbReference type="EMBL" id="KAA8582215.1"/>
    </source>
</evidence>
<dbReference type="GO" id="GO:0016787">
    <property type="term" value="F:hydrolase activity"/>
    <property type="evidence" value="ECO:0007669"/>
    <property type="project" value="UniProtKB-KW"/>
</dbReference>
<feature type="compositionally biased region" description="Basic residues" evidence="16">
    <location>
        <begin position="447"/>
        <end position="458"/>
    </location>
</feature>
<evidence type="ECO:0000256" key="13">
    <source>
        <dbReference type="PROSITE-ProRule" id="PRU00552"/>
    </source>
</evidence>
<proteinExistence type="inferred from homology"/>
<evidence type="ECO:0000259" key="19">
    <source>
        <dbReference type="PROSITE" id="PS51194"/>
    </source>
</evidence>
<dbReference type="PROSITE" id="PS51192">
    <property type="entry name" value="HELICASE_ATP_BIND_1"/>
    <property type="match status" value="1"/>
</dbReference>
<dbReference type="GO" id="GO:0003723">
    <property type="term" value="F:RNA binding"/>
    <property type="evidence" value="ECO:0007669"/>
    <property type="project" value="UniProtKB-UniRule"/>
</dbReference>
<evidence type="ECO:0000256" key="12">
    <source>
        <dbReference type="ARBA" id="ARBA00064166"/>
    </source>
</evidence>
<feature type="domain" description="Helicase C-terminal" evidence="19">
    <location>
        <begin position="928"/>
        <end position="1089"/>
    </location>
</feature>
<dbReference type="InterPro" id="IPR011545">
    <property type="entry name" value="DEAD/DEAH_box_helicase_dom"/>
</dbReference>
<comment type="similarity">
    <text evidence="14">Belongs to the serpin family.</text>
</comment>
<evidence type="ECO:0000256" key="15">
    <source>
        <dbReference type="RuleBase" id="RU365068"/>
    </source>
</evidence>
<dbReference type="CDD" id="cd18787">
    <property type="entry name" value="SF2_C_DEAD"/>
    <property type="match status" value="1"/>
</dbReference>
<evidence type="ECO:0000256" key="7">
    <source>
        <dbReference type="ARBA" id="ARBA00022884"/>
    </source>
</evidence>
<dbReference type="InterPro" id="IPR023796">
    <property type="entry name" value="Serpin_dom"/>
</dbReference>
<keyword evidence="5 15" id="KW-0347">Helicase</keyword>
<feature type="compositionally biased region" description="Basic residues" evidence="16">
    <location>
        <begin position="409"/>
        <end position="420"/>
    </location>
</feature>
<dbReference type="Pfam" id="PF00270">
    <property type="entry name" value="DEAD"/>
    <property type="match status" value="1"/>
</dbReference>
<comment type="caution">
    <text evidence="21">The sequence shown here is derived from an EMBL/GenBank/DDBJ whole genome shotgun (WGS) entry which is preliminary data.</text>
</comment>
<comment type="domain">
    <text evidence="15">The Q motif is unique to and characteristic of the DEAD box family of RNA helicases and controls ATP binding and hydrolysis.</text>
</comment>
<feature type="domain" description="DEAD-box RNA helicase Q" evidence="20">
    <location>
        <begin position="586"/>
        <end position="614"/>
    </location>
</feature>
<dbReference type="GO" id="GO:0005634">
    <property type="term" value="C:nucleus"/>
    <property type="evidence" value="ECO:0007669"/>
    <property type="project" value="UniProtKB-SubCell"/>
</dbReference>
<dbReference type="FunFam" id="3.30.497.10:FF:000001">
    <property type="entry name" value="Serine protease inhibitor"/>
    <property type="match status" value="1"/>
</dbReference>
<evidence type="ECO:0000256" key="8">
    <source>
        <dbReference type="ARBA" id="ARBA00023242"/>
    </source>
</evidence>
<feature type="signal peptide" evidence="17">
    <location>
        <begin position="1"/>
        <end position="25"/>
    </location>
</feature>
<comment type="function">
    <text evidence="11">ATP-dependent RNA helicase that plays a role in various aspects of RNA metabolism including pre-mRNA splicing and is thereby involved in different biological processes such as cell cycle regulation or innate immunity. Plays an inhibitory role in TP53 transcriptional activity and subsequently in TP53 controlled cell growth arrest and senescence by inhibiting its EP300 mediated acetylation. Negatively regulates cytosolic RNA-mediated innate immune signaling at least in part by affecting RIPK1/IRF7 interactions. Alternatively, possesses antiviral activity by recognizing gammaherpesvirus transcripts in the context of lytic reactivation. Plays an essential role in cell cycle regulation in vascular smooth muscle cells by interacting with and regulating FANCA (Fanconi anemia complementation group A) mRNA.</text>
</comment>
<feature type="chain" id="PRO_5023882228" description="ATP-dependent RNA helicase" evidence="17">
    <location>
        <begin position="26"/>
        <end position="1318"/>
    </location>
</feature>
<keyword evidence="22" id="KW-1185">Reference proteome</keyword>
<dbReference type="InterPro" id="IPR014001">
    <property type="entry name" value="Helicase_ATP-bd"/>
</dbReference>
<keyword evidence="2" id="KW-0597">Phosphoprotein</keyword>
<dbReference type="PROSITE" id="PS51194">
    <property type="entry name" value="HELICASE_CTER"/>
    <property type="match status" value="1"/>
</dbReference>
<feature type="compositionally biased region" description="Acidic residues" evidence="16">
    <location>
        <begin position="682"/>
        <end position="721"/>
    </location>
</feature>
<dbReference type="GO" id="GO:0003724">
    <property type="term" value="F:RNA helicase activity"/>
    <property type="evidence" value="ECO:0007669"/>
    <property type="project" value="UniProtKB-EC"/>
</dbReference>
<evidence type="ECO:0000256" key="5">
    <source>
        <dbReference type="ARBA" id="ARBA00022806"/>
    </source>
</evidence>
<dbReference type="PROSITE" id="PS51195">
    <property type="entry name" value="Q_MOTIF"/>
    <property type="match status" value="1"/>
</dbReference>
<dbReference type="PANTHER" id="PTHR24031">
    <property type="entry name" value="RNA HELICASE"/>
    <property type="match status" value="1"/>
</dbReference>
<reference evidence="21 22" key="1">
    <citation type="submission" date="2019-08" db="EMBL/GenBank/DDBJ databases">
        <title>A chromosome-level genome assembly, high-density linkage maps, and genome scans reveal the genomic architecture of hybrid incompatibilities underlying speciation via character displacement in darters (Percidae: Etheostominae).</title>
        <authorList>
            <person name="Moran R.L."/>
            <person name="Catchen J.M."/>
            <person name="Fuller R.C."/>
        </authorList>
    </citation>
    <scope>NUCLEOTIDE SEQUENCE [LARGE SCALE GENOMIC DNA]</scope>
    <source>
        <strain evidence="21">EspeVRDwgs_2016</strain>
        <tissue evidence="21">Muscle</tissue>
    </source>
</reference>
<dbReference type="PROSITE" id="PS00039">
    <property type="entry name" value="DEAD_ATP_HELICASE"/>
    <property type="match status" value="1"/>
</dbReference>
<evidence type="ECO:0000256" key="10">
    <source>
        <dbReference type="ARBA" id="ARBA00047984"/>
    </source>
</evidence>
<dbReference type="Gene3D" id="3.30.497.10">
    <property type="entry name" value="Antithrombin, subunit I, domain 2"/>
    <property type="match status" value="1"/>
</dbReference>
<evidence type="ECO:0000256" key="17">
    <source>
        <dbReference type="SAM" id="SignalP"/>
    </source>
</evidence>
<dbReference type="FunFam" id="3.40.50.300:FF:001059">
    <property type="entry name" value="ATP-dependent RNA helicase DDX24"/>
    <property type="match status" value="1"/>
</dbReference>